<comment type="caution">
    <text evidence="2">The sequence shown here is derived from an EMBL/GenBank/DDBJ whole genome shotgun (WGS) entry which is preliminary data.</text>
</comment>
<feature type="region of interest" description="Disordered" evidence="1">
    <location>
        <begin position="30"/>
        <end position="102"/>
    </location>
</feature>
<reference evidence="2 3" key="1">
    <citation type="journal article" date="2024" name="BMC Genomics">
        <title>De novo assembly and annotation of Popillia japonica's genome with initial clues to its potential as an invasive pest.</title>
        <authorList>
            <person name="Cucini C."/>
            <person name="Boschi S."/>
            <person name="Funari R."/>
            <person name="Cardaioli E."/>
            <person name="Iannotti N."/>
            <person name="Marturano G."/>
            <person name="Paoli F."/>
            <person name="Bruttini M."/>
            <person name="Carapelli A."/>
            <person name="Frati F."/>
            <person name="Nardi F."/>
        </authorList>
    </citation>
    <scope>NUCLEOTIDE SEQUENCE [LARGE SCALE GENOMIC DNA]</scope>
    <source>
        <strain evidence="2">DMR45628</strain>
    </source>
</reference>
<name>A0AAW1K1T4_POPJA</name>
<accession>A0AAW1K1T4</accession>
<feature type="compositionally biased region" description="Low complexity" evidence="1">
    <location>
        <begin position="76"/>
        <end position="89"/>
    </location>
</feature>
<evidence type="ECO:0000313" key="3">
    <source>
        <dbReference type="Proteomes" id="UP001458880"/>
    </source>
</evidence>
<proteinExistence type="predicted"/>
<sequence length="102" mass="11499">MGYCPCLKRKDNPIKTTTSCLPEIRHKTAVSTIRSTAEKATREKTNKLNTTESRRKGLHKQDPQGTPGPKCDRNKSSSNKDSNRRPPSSNHKKCSRYEASLK</sequence>
<gene>
    <name evidence="2" type="ORF">QE152_g25263</name>
</gene>
<organism evidence="2 3">
    <name type="scientific">Popillia japonica</name>
    <name type="common">Japanese beetle</name>
    <dbReference type="NCBI Taxonomy" id="7064"/>
    <lineage>
        <taxon>Eukaryota</taxon>
        <taxon>Metazoa</taxon>
        <taxon>Ecdysozoa</taxon>
        <taxon>Arthropoda</taxon>
        <taxon>Hexapoda</taxon>
        <taxon>Insecta</taxon>
        <taxon>Pterygota</taxon>
        <taxon>Neoptera</taxon>
        <taxon>Endopterygota</taxon>
        <taxon>Coleoptera</taxon>
        <taxon>Polyphaga</taxon>
        <taxon>Scarabaeiformia</taxon>
        <taxon>Scarabaeidae</taxon>
        <taxon>Rutelinae</taxon>
        <taxon>Popillia</taxon>
    </lineage>
</organism>
<keyword evidence="3" id="KW-1185">Reference proteome</keyword>
<evidence type="ECO:0000256" key="1">
    <source>
        <dbReference type="SAM" id="MobiDB-lite"/>
    </source>
</evidence>
<protein>
    <submittedName>
        <fullName evidence="2">Uncharacterized protein</fullName>
    </submittedName>
</protein>
<dbReference type="EMBL" id="JASPKY010000273">
    <property type="protein sequence ID" value="KAK9711789.1"/>
    <property type="molecule type" value="Genomic_DNA"/>
</dbReference>
<dbReference type="AlphaFoldDB" id="A0AAW1K1T4"/>
<dbReference type="Proteomes" id="UP001458880">
    <property type="component" value="Unassembled WGS sequence"/>
</dbReference>
<evidence type="ECO:0000313" key="2">
    <source>
        <dbReference type="EMBL" id="KAK9711789.1"/>
    </source>
</evidence>
<feature type="compositionally biased region" description="Basic and acidic residues" evidence="1">
    <location>
        <begin position="36"/>
        <end position="62"/>
    </location>
</feature>